<sequence length="192" mass="21413">MGDSPQIVRGQSTETRSGDDDTLHLDASVNKFSSDIHGQYSGLLRLFEYRGFPPTANCLFLGDCVDRRLQTLSDLLTFQTLLAIILYALNYGGDFDNAGAMISVGEGTLSKFLSMWIGGSGSYDQKRVRAVRSQKIPQQTDLNRPPLFTDFLRNFCPAAVKVLVLHGRLATNSKGTEHRNQETMTRYIEMLL</sequence>
<comment type="cofactor">
    <cofactor evidence="1">
        <name>Mn(2+)</name>
        <dbReference type="ChEBI" id="CHEBI:29035"/>
    </cofactor>
</comment>
<evidence type="ECO:0000256" key="6">
    <source>
        <dbReference type="ARBA" id="ARBA00023211"/>
    </source>
</evidence>
<evidence type="ECO:0000256" key="5">
    <source>
        <dbReference type="ARBA" id="ARBA00022912"/>
    </source>
</evidence>
<gene>
    <name evidence="10" type="ORF">DY000_02021294</name>
</gene>
<accession>A0ABQ7E9E7</accession>
<keyword evidence="11" id="KW-1185">Reference proteome</keyword>
<evidence type="ECO:0000313" key="11">
    <source>
        <dbReference type="Proteomes" id="UP000266723"/>
    </source>
</evidence>
<dbReference type="PRINTS" id="PR00114">
    <property type="entry name" value="STPHPHTASE"/>
</dbReference>
<protein>
    <recommendedName>
        <fullName evidence="2">protein-serine/threonine phosphatase</fullName>
        <ecNumber evidence="2">3.1.3.16</ecNumber>
    </recommendedName>
</protein>
<reference evidence="10 11" key="1">
    <citation type="journal article" date="2020" name="BMC Genomics">
        <title>Intraspecific diversification of the crop wild relative Brassica cretica Lam. using demographic model selection.</title>
        <authorList>
            <person name="Kioukis A."/>
            <person name="Michalopoulou V.A."/>
            <person name="Briers L."/>
            <person name="Pirintsos S."/>
            <person name="Studholme D.J."/>
            <person name="Pavlidis P."/>
            <person name="Sarris P.F."/>
        </authorList>
    </citation>
    <scope>NUCLEOTIDE SEQUENCE [LARGE SCALE GENOMIC DNA]</scope>
    <source>
        <strain evidence="11">cv. PFS-1207/04</strain>
    </source>
</reference>
<proteinExistence type="predicted"/>
<evidence type="ECO:0000256" key="8">
    <source>
        <dbReference type="ARBA" id="ARBA00048336"/>
    </source>
</evidence>
<dbReference type="EMBL" id="QGKV02000299">
    <property type="protein sequence ID" value="KAF3593853.1"/>
    <property type="molecule type" value="Genomic_DNA"/>
</dbReference>
<evidence type="ECO:0000256" key="1">
    <source>
        <dbReference type="ARBA" id="ARBA00001936"/>
    </source>
</evidence>
<evidence type="ECO:0000256" key="3">
    <source>
        <dbReference type="ARBA" id="ARBA00022723"/>
    </source>
</evidence>
<keyword evidence="4" id="KW-0378">Hydrolase</keyword>
<dbReference type="InterPro" id="IPR050341">
    <property type="entry name" value="PP1_catalytic_subunit"/>
</dbReference>
<dbReference type="InterPro" id="IPR029052">
    <property type="entry name" value="Metallo-depent_PP-like"/>
</dbReference>
<dbReference type="Proteomes" id="UP000266723">
    <property type="component" value="Unassembled WGS sequence"/>
</dbReference>
<comment type="catalytic activity">
    <reaction evidence="7">
        <text>O-phospho-L-seryl-[protein] + H2O = L-seryl-[protein] + phosphate</text>
        <dbReference type="Rhea" id="RHEA:20629"/>
        <dbReference type="Rhea" id="RHEA-COMP:9863"/>
        <dbReference type="Rhea" id="RHEA-COMP:11604"/>
        <dbReference type="ChEBI" id="CHEBI:15377"/>
        <dbReference type="ChEBI" id="CHEBI:29999"/>
        <dbReference type="ChEBI" id="CHEBI:43474"/>
        <dbReference type="ChEBI" id="CHEBI:83421"/>
        <dbReference type="EC" id="3.1.3.16"/>
    </reaction>
</comment>
<feature type="region of interest" description="Disordered" evidence="9">
    <location>
        <begin position="1"/>
        <end position="20"/>
    </location>
</feature>
<keyword evidence="6" id="KW-0464">Manganese</keyword>
<evidence type="ECO:0000256" key="9">
    <source>
        <dbReference type="SAM" id="MobiDB-lite"/>
    </source>
</evidence>
<evidence type="ECO:0000256" key="2">
    <source>
        <dbReference type="ARBA" id="ARBA00013081"/>
    </source>
</evidence>
<keyword evidence="5" id="KW-0904">Protein phosphatase</keyword>
<organism evidence="10 11">
    <name type="scientific">Brassica cretica</name>
    <name type="common">Mustard</name>
    <dbReference type="NCBI Taxonomy" id="69181"/>
    <lineage>
        <taxon>Eukaryota</taxon>
        <taxon>Viridiplantae</taxon>
        <taxon>Streptophyta</taxon>
        <taxon>Embryophyta</taxon>
        <taxon>Tracheophyta</taxon>
        <taxon>Spermatophyta</taxon>
        <taxon>Magnoliopsida</taxon>
        <taxon>eudicotyledons</taxon>
        <taxon>Gunneridae</taxon>
        <taxon>Pentapetalae</taxon>
        <taxon>rosids</taxon>
        <taxon>malvids</taxon>
        <taxon>Brassicales</taxon>
        <taxon>Brassicaceae</taxon>
        <taxon>Brassiceae</taxon>
        <taxon>Brassica</taxon>
    </lineage>
</organism>
<dbReference type="SUPFAM" id="SSF56300">
    <property type="entry name" value="Metallo-dependent phosphatases"/>
    <property type="match status" value="1"/>
</dbReference>
<dbReference type="Gene3D" id="3.60.21.10">
    <property type="match status" value="1"/>
</dbReference>
<name>A0ABQ7E9E7_BRACR</name>
<evidence type="ECO:0000256" key="4">
    <source>
        <dbReference type="ARBA" id="ARBA00022801"/>
    </source>
</evidence>
<keyword evidence="3" id="KW-0479">Metal-binding</keyword>
<dbReference type="InterPro" id="IPR006186">
    <property type="entry name" value="Ser/Thr-sp_prot-phosphatase"/>
</dbReference>
<dbReference type="EC" id="3.1.3.16" evidence="2"/>
<comment type="caution">
    <text evidence="10">The sequence shown here is derived from an EMBL/GenBank/DDBJ whole genome shotgun (WGS) entry which is preliminary data.</text>
</comment>
<evidence type="ECO:0000256" key="7">
    <source>
        <dbReference type="ARBA" id="ARBA00047761"/>
    </source>
</evidence>
<dbReference type="PANTHER" id="PTHR11668:SF300">
    <property type="entry name" value="SERINE_THREONINE-PROTEIN PHOSPHATASE"/>
    <property type="match status" value="1"/>
</dbReference>
<comment type="catalytic activity">
    <reaction evidence="8">
        <text>O-phospho-L-threonyl-[protein] + H2O = L-threonyl-[protein] + phosphate</text>
        <dbReference type="Rhea" id="RHEA:47004"/>
        <dbReference type="Rhea" id="RHEA-COMP:11060"/>
        <dbReference type="Rhea" id="RHEA-COMP:11605"/>
        <dbReference type="ChEBI" id="CHEBI:15377"/>
        <dbReference type="ChEBI" id="CHEBI:30013"/>
        <dbReference type="ChEBI" id="CHEBI:43474"/>
        <dbReference type="ChEBI" id="CHEBI:61977"/>
        <dbReference type="EC" id="3.1.3.16"/>
    </reaction>
</comment>
<dbReference type="PANTHER" id="PTHR11668">
    <property type="entry name" value="SERINE/THREONINE PROTEIN PHOSPHATASE"/>
    <property type="match status" value="1"/>
</dbReference>
<evidence type="ECO:0000313" key="10">
    <source>
        <dbReference type="EMBL" id="KAF3593853.1"/>
    </source>
</evidence>